<dbReference type="EMBL" id="CM034404">
    <property type="protein sequence ID" value="KAJ0174231.1"/>
    <property type="molecule type" value="Genomic_DNA"/>
</dbReference>
<accession>A0ACC1CRS5</accession>
<protein>
    <submittedName>
        <fullName evidence="1">Uncharacterized protein</fullName>
    </submittedName>
</protein>
<sequence>MKAILIFCFVVLAMALAQEVVITNPDPAFSQPSQPPSGGAEPILIDNPDSAFYRPSQPPSGQSNSGGRPYPPKQYDNPLARGGK</sequence>
<gene>
    <name evidence="1" type="ORF">K1T71_010377</name>
</gene>
<evidence type="ECO:0000313" key="2">
    <source>
        <dbReference type="Proteomes" id="UP000824533"/>
    </source>
</evidence>
<name>A0ACC1CRS5_9NEOP</name>
<keyword evidence="2" id="KW-1185">Reference proteome</keyword>
<dbReference type="Proteomes" id="UP000824533">
    <property type="component" value="Linkage Group LG18"/>
</dbReference>
<proteinExistence type="predicted"/>
<comment type="caution">
    <text evidence="1">The sequence shown here is derived from an EMBL/GenBank/DDBJ whole genome shotgun (WGS) entry which is preliminary data.</text>
</comment>
<evidence type="ECO:0000313" key="1">
    <source>
        <dbReference type="EMBL" id="KAJ0174231.1"/>
    </source>
</evidence>
<reference evidence="1 2" key="1">
    <citation type="journal article" date="2021" name="Front. Genet.">
        <title>Chromosome-Level Genome Assembly Reveals Significant Gene Expansion in the Toll and IMD Signaling Pathways of Dendrolimus kikuchii.</title>
        <authorList>
            <person name="Zhou J."/>
            <person name="Wu P."/>
            <person name="Xiong Z."/>
            <person name="Liu N."/>
            <person name="Zhao N."/>
            <person name="Ji M."/>
            <person name="Qiu Y."/>
            <person name="Yang B."/>
        </authorList>
    </citation>
    <scope>NUCLEOTIDE SEQUENCE [LARGE SCALE GENOMIC DNA]</scope>
    <source>
        <strain evidence="1">Ann1</strain>
    </source>
</reference>
<organism evidence="1 2">
    <name type="scientific">Dendrolimus kikuchii</name>
    <dbReference type="NCBI Taxonomy" id="765133"/>
    <lineage>
        <taxon>Eukaryota</taxon>
        <taxon>Metazoa</taxon>
        <taxon>Ecdysozoa</taxon>
        <taxon>Arthropoda</taxon>
        <taxon>Hexapoda</taxon>
        <taxon>Insecta</taxon>
        <taxon>Pterygota</taxon>
        <taxon>Neoptera</taxon>
        <taxon>Endopterygota</taxon>
        <taxon>Lepidoptera</taxon>
        <taxon>Glossata</taxon>
        <taxon>Ditrysia</taxon>
        <taxon>Bombycoidea</taxon>
        <taxon>Lasiocampidae</taxon>
        <taxon>Dendrolimus</taxon>
    </lineage>
</organism>